<keyword evidence="2" id="KW-1185">Reference proteome</keyword>
<reference evidence="1" key="1">
    <citation type="submission" date="2023-03" db="EMBL/GenBank/DDBJ databases">
        <title>Massive genome expansion in bonnet fungi (Mycena s.s.) driven by repeated elements and novel gene families across ecological guilds.</title>
        <authorList>
            <consortium name="Lawrence Berkeley National Laboratory"/>
            <person name="Harder C.B."/>
            <person name="Miyauchi S."/>
            <person name="Viragh M."/>
            <person name="Kuo A."/>
            <person name="Thoen E."/>
            <person name="Andreopoulos B."/>
            <person name="Lu D."/>
            <person name="Skrede I."/>
            <person name="Drula E."/>
            <person name="Henrissat B."/>
            <person name="Morin E."/>
            <person name="Kohler A."/>
            <person name="Barry K."/>
            <person name="LaButti K."/>
            <person name="Morin E."/>
            <person name="Salamov A."/>
            <person name="Lipzen A."/>
            <person name="Mereny Z."/>
            <person name="Hegedus B."/>
            <person name="Baldrian P."/>
            <person name="Stursova M."/>
            <person name="Weitz H."/>
            <person name="Taylor A."/>
            <person name="Grigoriev I.V."/>
            <person name="Nagy L.G."/>
            <person name="Martin F."/>
            <person name="Kauserud H."/>
        </authorList>
    </citation>
    <scope>NUCLEOTIDE SEQUENCE</scope>
    <source>
        <strain evidence="1">CBHHK173m</strain>
    </source>
</reference>
<accession>A0AAD6TY17</accession>
<dbReference type="Proteomes" id="UP001222325">
    <property type="component" value="Unassembled WGS sequence"/>
</dbReference>
<protein>
    <recommendedName>
        <fullName evidence="3">F-box domain-containing protein</fullName>
    </recommendedName>
</protein>
<organism evidence="1 2">
    <name type="scientific">Mycena belliarum</name>
    <dbReference type="NCBI Taxonomy" id="1033014"/>
    <lineage>
        <taxon>Eukaryota</taxon>
        <taxon>Fungi</taxon>
        <taxon>Dikarya</taxon>
        <taxon>Basidiomycota</taxon>
        <taxon>Agaricomycotina</taxon>
        <taxon>Agaricomycetes</taxon>
        <taxon>Agaricomycetidae</taxon>
        <taxon>Agaricales</taxon>
        <taxon>Marasmiineae</taxon>
        <taxon>Mycenaceae</taxon>
        <taxon>Mycena</taxon>
    </lineage>
</organism>
<gene>
    <name evidence="1" type="ORF">B0H15DRAFT_854182</name>
</gene>
<dbReference type="SUPFAM" id="SSF81383">
    <property type="entry name" value="F-box domain"/>
    <property type="match status" value="1"/>
</dbReference>
<sequence>MVQFWKLVNIDKRRTFGEWRDMGEWFFTAESNLAPCLSGIPQLADCDKVFRPFEPGAAYCYVTGDRRVCFPQTAARSPNPLVLLNLPTEIIFEISSHLGDMCDLVCLSMTCQVLWEVGRHELHRRLALMAASYAWAGDRIICVGDYLENAELPENLLTLEEEVALAGGGTASAADEDVHLNEEDYSSSFYEHAEIDYYNAQYFPPKPKACTLYKYPFVRQPTPGFNVYRAIIDSGVGKRLRSGHADSLLVFYAMSNILRGPNCDQPKCPLPSVLRNLTKCHYVQESVLTSRAQDMPHVKDISLGNIVLSHICFSSFRSLPTAYDGEFHHGVWAGDRFDIVSSAWLEKVDEMDGWTDVSDEAIKEMEAIWKSRYVYVEHHDYEF</sequence>
<comment type="caution">
    <text evidence="1">The sequence shown here is derived from an EMBL/GenBank/DDBJ whole genome shotgun (WGS) entry which is preliminary data.</text>
</comment>
<dbReference type="EMBL" id="JARJCN010000049">
    <property type="protein sequence ID" value="KAJ7081579.1"/>
    <property type="molecule type" value="Genomic_DNA"/>
</dbReference>
<dbReference type="AlphaFoldDB" id="A0AAD6TY17"/>
<evidence type="ECO:0008006" key="3">
    <source>
        <dbReference type="Google" id="ProtNLM"/>
    </source>
</evidence>
<name>A0AAD6TY17_9AGAR</name>
<proteinExistence type="predicted"/>
<evidence type="ECO:0000313" key="2">
    <source>
        <dbReference type="Proteomes" id="UP001222325"/>
    </source>
</evidence>
<dbReference type="InterPro" id="IPR036047">
    <property type="entry name" value="F-box-like_dom_sf"/>
</dbReference>
<evidence type="ECO:0000313" key="1">
    <source>
        <dbReference type="EMBL" id="KAJ7081579.1"/>
    </source>
</evidence>